<organism evidence="1">
    <name type="scientific">Cyprideis torosa</name>
    <dbReference type="NCBI Taxonomy" id="163714"/>
    <lineage>
        <taxon>Eukaryota</taxon>
        <taxon>Metazoa</taxon>
        <taxon>Ecdysozoa</taxon>
        <taxon>Arthropoda</taxon>
        <taxon>Crustacea</taxon>
        <taxon>Oligostraca</taxon>
        <taxon>Ostracoda</taxon>
        <taxon>Podocopa</taxon>
        <taxon>Podocopida</taxon>
        <taxon>Cytherocopina</taxon>
        <taxon>Cytheroidea</taxon>
        <taxon>Cytherideidae</taxon>
        <taxon>Cyprideis</taxon>
    </lineage>
</organism>
<name>A0A7R8ZY13_9CRUS</name>
<dbReference type="AlphaFoldDB" id="A0A7R8ZY13"/>
<sequence>YPRVSALLLPPSHALSMSLDPWRVTSESWFHRGRELPWAVRRLPGLSMRRVECDAVLLSCCEVTRNPTMWRLPPPKAHGCQSQRLPSSLFSSNHRAAVWLRDVAASVSARLFRSCWGVPKGGQAWSPRAMNRLLFRKDHPRVEQVAVGHVMVGKARLDKCHN</sequence>
<proteinExistence type="predicted"/>
<gene>
    <name evidence="1" type="ORF">CTOB1V02_LOCUS13803</name>
</gene>
<evidence type="ECO:0000313" key="1">
    <source>
        <dbReference type="EMBL" id="CAD7235988.1"/>
    </source>
</evidence>
<reference evidence="1" key="1">
    <citation type="submission" date="2020-11" db="EMBL/GenBank/DDBJ databases">
        <authorList>
            <person name="Tran Van P."/>
        </authorList>
    </citation>
    <scope>NUCLEOTIDE SEQUENCE</scope>
</reference>
<dbReference type="EMBL" id="OB675895">
    <property type="protein sequence ID" value="CAD7235988.1"/>
    <property type="molecule type" value="Genomic_DNA"/>
</dbReference>
<feature type="non-terminal residue" evidence="1">
    <location>
        <position position="1"/>
    </location>
</feature>
<accession>A0A7R8ZY13</accession>
<protein>
    <submittedName>
        <fullName evidence="1">Uncharacterized protein</fullName>
    </submittedName>
</protein>